<comment type="pathway">
    <text evidence="5">Metabolic intermediate biosynthesis; chorismate biosynthesis; chorismate from D-erythrose 4-phosphate and phosphoenolpyruvate: step 3/7.</text>
</comment>
<evidence type="ECO:0000313" key="7">
    <source>
        <dbReference type="Proteomes" id="UP000295325"/>
    </source>
</evidence>
<dbReference type="AlphaFoldDB" id="A0A4V3ETM8"/>
<keyword evidence="2 5" id="KW-0057">Aromatic amino acid biosynthesis</keyword>
<proteinExistence type="inferred from homology"/>
<sequence>MLRFRKGIEMTKVVKIRDVVIGEGMPKICVPMVGETISQLIEEANYLKGLDLDVVEWRVDFYENVTDIDKVKEALQEIRKVLTTQPIIFTFRSAKEGGQKEVSTSYYVELNKAIAATKLIDVIDVELFNDEKDVKELIEAAHANGVAVIISNHDFHKTPAKEEIISRLRRAAELGGDIPKIAVMPTCTADVITLLDATRITREQYVDGPIITMSMAGKGVISRLSGELFGSALTFGAAKKVSAPGQIPVVDLRKIIELLHNNLKK</sequence>
<feature type="binding site" evidence="5">
    <location>
        <position position="246"/>
    </location>
    <ligand>
        <name>3-dehydroquinate</name>
        <dbReference type="ChEBI" id="CHEBI:32364"/>
    </ligand>
</feature>
<dbReference type="GO" id="GO:0009073">
    <property type="term" value="P:aromatic amino acid family biosynthetic process"/>
    <property type="evidence" value="ECO:0007669"/>
    <property type="project" value="UniProtKB-KW"/>
</dbReference>
<feature type="binding site" evidence="5">
    <location>
        <begin position="56"/>
        <end position="58"/>
    </location>
    <ligand>
        <name>3-dehydroquinate</name>
        <dbReference type="ChEBI" id="CHEBI:32364"/>
    </ligand>
</feature>
<dbReference type="Proteomes" id="UP000295325">
    <property type="component" value="Unassembled WGS sequence"/>
</dbReference>
<evidence type="ECO:0000256" key="4">
    <source>
        <dbReference type="ARBA" id="ARBA00023270"/>
    </source>
</evidence>
<dbReference type="InterPro" id="IPR018508">
    <property type="entry name" value="3-dehydroquinate_DH_AS"/>
</dbReference>
<dbReference type="UniPathway" id="UPA00053">
    <property type="reaction ID" value="UER00086"/>
</dbReference>
<comment type="function">
    <text evidence="5">Involved in the third step of the chorismate pathway, which leads to the biosynthesis of aromatic amino acids. Catalyzes the cis-dehydration of 3-dehydroquinate (DHQ) and introduces the first double bond of the aromatic ring to yield 3-dehydroshikimate.</text>
</comment>
<dbReference type="PANTHER" id="PTHR43699">
    <property type="entry name" value="3-DEHYDROQUINATE DEHYDRATASE"/>
    <property type="match status" value="1"/>
</dbReference>
<evidence type="ECO:0000256" key="1">
    <source>
        <dbReference type="ARBA" id="ARBA00001864"/>
    </source>
</evidence>
<feature type="binding site" evidence="5">
    <location>
        <position position="223"/>
    </location>
    <ligand>
        <name>3-dehydroquinate</name>
        <dbReference type="ChEBI" id="CHEBI:32364"/>
    </ligand>
</feature>
<feature type="binding site" evidence="5">
    <location>
        <position position="92"/>
    </location>
    <ligand>
        <name>3-dehydroquinate</name>
        <dbReference type="ChEBI" id="CHEBI:32364"/>
    </ligand>
</feature>
<keyword evidence="5" id="KW-0028">Amino-acid biosynthesis</keyword>
<dbReference type="GO" id="GO:0009423">
    <property type="term" value="P:chorismate biosynthetic process"/>
    <property type="evidence" value="ECO:0007669"/>
    <property type="project" value="UniProtKB-UniRule"/>
</dbReference>
<comment type="caution">
    <text evidence="6">The sequence shown here is derived from an EMBL/GenBank/DDBJ whole genome shotgun (WGS) entry which is preliminary data.</text>
</comment>
<dbReference type="InterPro" id="IPR013785">
    <property type="entry name" value="Aldolase_TIM"/>
</dbReference>
<dbReference type="GO" id="GO:0008652">
    <property type="term" value="P:amino acid biosynthetic process"/>
    <property type="evidence" value="ECO:0007669"/>
    <property type="project" value="UniProtKB-KW"/>
</dbReference>
<dbReference type="GO" id="GO:0003855">
    <property type="term" value="F:3-dehydroquinate dehydratase activity"/>
    <property type="evidence" value="ECO:0007669"/>
    <property type="project" value="UniProtKB-UniRule"/>
</dbReference>
<dbReference type="Pfam" id="PF01487">
    <property type="entry name" value="DHquinase_I"/>
    <property type="match status" value="1"/>
</dbReference>
<dbReference type="EC" id="4.2.1.10" evidence="5"/>
<dbReference type="Gene3D" id="3.20.20.70">
    <property type="entry name" value="Aldolase class I"/>
    <property type="match status" value="1"/>
</dbReference>
<evidence type="ECO:0000313" key="6">
    <source>
        <dbReference type="EMBL" id="TDT62804.1"/>
    </source>
</evidence>
<dbReference type="InterPro" id="IPR001381">
    <property type="entry name" value="DHquinase_I"/>
</dbReference>
<dbReference type="InterPro" id="IPR050146">
    <property type="entry name" value="Type-I_3-dehydroquinase"/>
</dbReference>
<dbReference type="HAMAP" id="MF_00214">
    <property type="entry name" value="AroD"/>
    <property type="match status" value="1"/>
</dbReference>
<dbReference type="CDD" id="cd00502">
    <property type="entry name" value="DHQase_I"/>
    <property type="match status" value="1"/>
</dbReference>
<dbReference type="PANTHER" id="PTHR43699:SF1">
    <property type="entry name" value="3-DEHYDROQUINATE DEHYDRATASE"/>
    <property type="match status" value="1"/>
</dbReference>
<organism evidence="6 7">
    <name type="scientific">Fonticella tunisiensis</name>
    <dbReference type="NCBI Taxonomy" id="1096341"/>
    <lineage>
        <taxon>Bacteria</taxon>
        <taxon>Bacillati</taxon>
        <taxon>Bacillota</taxon>
        <taxon>Clostridia</taxon>
        <taxon>Eubacteriales</taxon>
        <taxon>Clostridiaceae</taxon>
        <taxon>Fonticella</taxon>
    </lineage>
</organism>
<comment type="similarity">
    <text evidence="5">Belongs to the type-I 3-dehydroquinase family.</text>
</comment>
<dbReference type="FunFam" id="3.20.20.70:FF:000047">
    <property type="entry name" value="3-dehydroquinate dehydratase"/>
    <property type="match status" value="1"/>
</dbReference>
<feature type="active site" description="Schiff-base intermediate with substrate" evidence="5">
    <location>
        <position position="180"/>
    </location>
</feature>
<comment type="catalytic activity">
    <reaction evidence="1 5">
        <text>3-dehydroquinate = 3-dehydroshikimate + H2O</text>
        <dbReference type="Rhea" id="RHEA:21096"/>
        <dbReference type="ChEBI" id="CHEBI:15377"/>
        <dbReference type="ChEBI" id="CHEBI:16630"/>
        <dbReference type="ChEBI" id="CHEBI:32364"/>
        <dbReference type="EC" id="4.2.1.10"/>
    </reaction>
</comment>
<protein>
    <recommendedName>
        <fullName evidence="5">3-dehydroquinate dehydratase</fullName>
        <shortName evidence="5">3-dehydroquinase</shortName>
        <ecNumber evidence="5">4.2.1.10</ecNumber>
    </recommendedName>
    <alternativeName>
        <fullName evidence="5">Type I DHQase</fullName>
    </alternativeName>
    <alternativeName>
        <fullName evidence="5">Type I dehydroquinase</fullName>
        <shortName evidence="5">DHQ1</shortName>
    </alternativeName>
</protein>
<accession>A0A4V3ETM8</accession>
<comment type="caution">
    <text evidence="5">Lacks conserved residue(s) required for the propagation of feature annotation.</text>
</comment>
<dbReference type="EMBL" id="SOAZ01000003">
    <property type="protein sequence ID" value="TDT62804.1"/>
    <property type="molecule type" value="Genomic_DNA"/>
</dbReference>
<evidence type="ECO:0000256" key="5">
    <source>
        <dbReference type="HAMAP-Rule" id="MF_00214"/>
    </source>
</evidence>
<gene>
    <name evidence="5" type="primary">aroD</name>
    <name evidence="6" type="ORF">EDD71_10377</name>
</gene>
<feature type="binding site" evidence="5">
    <location>
        <position position="242"/>
    </location>
    <ligand>
        <name>3-dehydroquinate</name>
        <dbReference type="ChEBI" id="CHEBI:32364"/>
    </ligand>
</feature>
<keyword evidence="4 5" id="KW-0704">Schiff base</keyword>
<dbReference type="NCBIfam" id="TIGR01093">
    <property type="entry name" value="aroD"/>
    <property type="match status" value="1"/>
</dbReference>
<evidence type="ECO:0000256" key="2">
    <source>
        <dbReference type="ARBA" id="ARBA00023141"/>
    </source>
</evidence>
<comment type="subunit">
    <text evidence="5">Homodimer.</text>
</comment>
<evidence type="ECO:0000256" key="3">
    <source>
        <dbReference type="ARBA" id="ARBA00023239"/>
    </source>
</evidence>
<feature type="active site" description="Proton donor/acceptor" evidence="5">
    <location>
        <position position="153"/>
    </location>
</feature>
<name>A0A4V3ETM8_9CLOT</name>
<dbReference type="GO" id="GO:0046279">
    <property type="term" value="P:3,4-dihydroxybenzoate biosynthetic process"/>
    <property type="evidence" value="ECO:0007669"/>
    <property type="project" value="UniProtKB-ARBA"/>
</dbReference>
<keyword evidence="3 5" id="KW-0456">Lyase</keyword>
<dbReference type="PROSITE" id="PS01028">
    <property type="entry name" value="DEHYDROQUINASE_I"/>
    <property type="match status" value="1"/>
</dbReference>
<keyword evidence="7" id="KW-1185">Reference proteome</keyword>
<dbReference type="SUPFAM" id="SSF51569">
    <property type="entry name" value="Aldolase"/>
    <property type="match status" value="1"/>
</dbReference>
<reference evidence="6 7" key="1">
    <citation type="submission" date="2019-03" db="EMBL/GenBank/DDBJ databases">
        <title>Genomic Encyclopedia of Type Strains, Phase IV (KMG-IV): sequencing the most valuable type-strain genomes for metagenomic binning, comparative biology and taxonomic classification.</title>
        <authorList>
            <person name="Goeker M."/>
        </authorList>
    </citation>
    <scope>NUCLEOTIDE SEQUENCE [LARGE SCALE GENOMIC DNA]</scope>
    <source>
        <strain evidence="6 7">DSM 24455</strain>
    </source>
</reference>